<dbReference type="Gene3D" id="3.50.30.30">
    <property type="match status" value="1"/>
</dbReference>
<keyword evidence="15" id="KW-1185">Reference proteome</keyword>
<dbReference type="InterPro" id="IPR034197">
    <property type="entry name" value="Peptidases_S8_3"/>
</dbReference>
<dbReference type="Pfam" id="PF00082">
    <property type="entry name" value="Peptidase_S8"/>
    <property type="match status" value="2"/>
</dbReference>
<dbReference type="CDD" id="cd04852">
    <property type="entry name" value="Peptidases_S8_3"/>
    <property type="match status" value="2"/>
</dbReference>
<evidence type="ECO:0000259" key="13">
    <source>
        <dbReference type="Pfam" id="PF17766"/>
    </source>
</evidence>
<comment type="similarity">
    <text evidence="2 9">Belongs to the peptidase S8 family.</text>
</comment>
<evidence type="ECO:0008006" key="16">
    <source>
        <dbReference type="Google" id="ProtNLM"/>
    </source>
</evidence>
<dbReference type="PANTHER" id="PTHR10795">
    <property type="entry name" value="PROPROTEIN CONVERTASE SUBTILISIN/KEXIN"/>
    <property type="match status" value="1"/>
</dbReference>
<dbReference type="InterPro" id="IPR015500">
    <property type="entry name" value="Peptidase_S8_subtilisin-rel"/>
</dbReference>
<dbReference type="AlphaFoldDB" id="A0AAV0MKR0"/>
<evidence type="ECO:0000256" key="7">
    <source>
        <dbReference type="ARBA" id="ARBA00022825"/>
    </source>
</evidence>
<dbReference type="Proteomes" id="UP001154282">
    <property type="component" value="Unassembled WGS sequence"/>
</dbReference>
<reference evidence="14" key="1">
    <citation type="submission" date="2022-08" db="EMBL/GenBank/DDBJ databases">
        <authorList>
            <person name="Gutierrez-Valencia J."/>
        </authorList>
    </citation>
    <scope>NUCLEOTIDE SEQUENCE</scope>
</reference>
<accession>A0AAV0MKR0</accession>
<comment type="subcellular location">
    <subcellularLocation>
        <location evidence="1">Secreted</location>
    </subcellularLocation>
</comment>
<organism evidence="14 15">
    <name type="scientific">Linum tenue</name>
    <dbReference type="NCBI Taxonomy" id="586396"/>
    <lineage>
        <taxon>Eukaryota</taxon>
        <taxon>Viridiplantae</taxon>
        <taxon>Streptophyta</taxon>
        <taxon>Embryophyta</taxon>
        <taxon>Tracheophyta</taxon>
        <taxon>Spermatophyta</taxon>
        <taxon>Magnoliopsida</taxon>
        <taxon>eudicotyledons</taxon>
        <taxon>Gunneridae</taxon>
        <taxon>Pentapetalae</taxon>
        <taxon>rosids</taxon>
        <taxon>fabids</taxon>
        <taxon>Malpighiales</taxon>
        <taxon>Linaceae</taxon>
        <taxon>Linum</taxon>
    </lineage>
</organism>
<keyword evidence="4 9" id="KW-0645">Protease</keyword>
<evidence type="ECO:0000256" key="3">
    <source>
        <dbReference type="ARBA" id="ARBA00022525"/>
    </source>
</evidence>
<dbReference type="Pfam" id="PF05922">
    <property type="entry name" value="Inhibitor_I9"/>
    <property type="match status" value="1"/>
</dbReference>
<evidence type="ECO:0000256" key="9">
    <source>
        <dbReference type="PROSITE-ProRule" id="PRU01240"/>
    </source>
</evidence>
<gene>
    <name evidence="14" type="ORF">LITE_LOCUS29388</name>
</gene>
<keyword evidence="6 9" id="KW-0378">Hydrolase</keyword>
<dbReference type="InterPro" id="IPR045051">
    <property type="entry name" value="SBT"/>
</dbReference>
<feature type="domain" description="Subtilisin-like protease fibronectin type-III" evidence="13">
    <location>
        <begin position="1051"/>
        <end position="1149"/>
    </location>
</feature>
<dbReference type="InterPro" id="IPR036852">
    <property type="entry name" value="Peptidase_S8/S53_dom_sf"/>
</dbReference>
<keyword evidence="7 9" id="KW-0720">Serine protease</keyword>
<dbReference type="Gene3D" id="3.30.70.80">
    <property type="entry name" value="Peptidase S8 propeptide/proteinase inhibitor I9"/>
    <property type="match status" value="1"/>
</dbReference>
<dbReference type="InterPro" id="IPR023828">
    <property type="entry name" value="Peptidase_S8_Ser-AS"/>
</dbReference>
<dbReference type="InterPro" id="IPR041469">
    <property type="entry name" value="Subtilisin-like_FN3"/>
</dbReference>
<evidence type="ECO:0000256" key="8">
    <source>
        <dbReference type="PIRSR" id="PIRSR615500-1"/>
    </source>
</evidence>
<evidence type="ECO:0000313" key="15">
    <source>
        <dbReference type="Proteomes" id="UP001154282"/>
    </source>
</evidence>
<evidence type="ECO:0000256" key="6">
    <source>
        <dbReference type="ARBA" id="ARBA00022801"/>
    </source>
</evidence>
<protein>
    <recommendedName>
        <fullName evidence="16">Cucumisin</fullName>
    </recommendedName>
</protein>
<feature type="active site" description="Charge relay system" evidence="8 9">
    <location>
        <position position="556"/>
    </location>
</feature>
<dbReference type="PRINTS" id="PR00723">
    <property type="entry name" value="SUBTILISIN"/>
</dbReference>
<dbReference type="InterPro" id="IPR010259">
    <property type="entry name" value="S8pro/Inhibitor_I9"/>
</dbReference>
<dbReference type="InterPro" id="IPR037045">
    <property type="entry name" value="S8pro/Inhibitor_I9_sf"/>
</dbReference>
<comment type="caution">
    <text evidence="9">Lacks conserved residue(s) required for the propagation of feature annotation.</text>
</comment>
<dbReference type="PROSITE" id="PS51892">
    <property type="entry name" value="SUBTILASE"/>
    <property type="match status" value="2"/>
</dbReference>
<evidence type="ECO:0000256" key="5">
    <source>
        <dbReference type="ARBA" id="ARBA00022729"/>
    </source>
</evidence>
<evidence type="ECO:0000256" key="2">
    <source>
        <dbReference type="ARBA" id="ARBA00011073"/>
    </source>
</evidence>
<dbReference type="GO" id="GO:0006508">
    <property type="term" value="P:proteolysis"/>
    <property type="evidence" value="ECO:0007669"/>
    <property type="project" value="UniProtKB-KW"/>
</dbReference>
<evidence type="ECO:0000259" key="12">
    <source>
        <dbReference type="Pfam" id="PF05922"/>
    </source>
</evidence>
<keyword evidence="5" id="KW-0732">Signal</keyword>
<dbReference type="SUPFAM" id="SSF52743">
    <property type="entry name" value="Subtilisin-like"/>
    <property type="match status" value="2"/>
</dbReference>
<dbReference type="FunFam" id="3.40.50.200:FF:000006">
    <property type="entry name" value="Subtilisin-like protease SBT1.5"/>
    <property type="match status" value="2"/>
</dbReference>
<dbReference type="Gene3D" id="3.40.50.200">
    <property type="entry name" value="Peptidase S8/S53 domain"/>
    <property type="match status" value="2"/>
</dbReference>
<sequence length="1154" mass="123165">MGREGRRSPPSSRFLAKTQFAYCAFFLMITCCRATPVQERKVYIAYMGNRPNSQASLPALHFGLLHRIIGSAKVASDSLIYSYHRTFNGFAARLTEAEHQKLSAYEGVVSVFPNKIAKLHTTRSWDFIRYPKNASKSTRRQQSNLIIGVLDTGIWPESPSFDDSGYGPPPKKWKGSCQSSSNFTCNNKIIGARYYNAEGDYGPGDIPSPRDSEGHGSHTASTAAGNFVTPANLYGIANGTARGGVPAARIAVYKICWAYGCSYVDIMKAFDDACSDGIDMVSLSVGGSPLEYFRDPIAIGAFHCMKKGILTSNSAGNSGPFPGSVSNNSPWSLTVAANTIDRKLTTNVMLGNGEIYNGSSLNTFVPNKPMYPLIYGGDAPNRTAGYDGNVSKYCYSGSLDRNLVQGKIVYCEVASQGDGPIEAGAAGAIMGNYPQGDVAFPFLLPVSLLNETDGSDVLTYSNSTSDPTAVIYKTVDYLDGSSPYVVYFSSRGYNPITPDILKVKNEVALSSLTGVVSIFRDESYQLQTTRSWDFIGFPQNVERLALERDIIIGMLDTGIWPESESFNDTGLGPPPARWKGICQSSSNFTCNNKIIGARFYSARQPPAAGEFASPRDSQGHGTHTASTVAGGLAPAASLYGFGNGTARGGVPSARIAVYKICLPEPIGCLASSILAAFDDAIADGVDIISLSAGASFATHYFQDPIAIGAFHAMKNGILTSNAGGNAGPDRGTMGNVSPWSLSVAASTIDRRFVTQVQLGNGFGFSFLFQNYYIWVYFFYGVPGSSFDIESNSACILHLRLCLNNSLDPRLVKGKIVLCAKGDREAPLQAGAVGSVMPGFQDVAGLFPIPASQLPVQDIGQVLTYINRNSNATATIRRSTEATDKLPSMVALFSSRGPNTITPNILKPDIAAPGVDILAAWSPVSPITELPADPRFSYYNIISGTSMACPHATGAAAYVKSFHPTWSPSAIKSSLMTTARSLSVKDNADAEFAYGSGQIDPARAADPGLVYDARESDYVKLLCGQGYTTKQLRLVTGDQIACSTKTNGTVWDLNYPSFALSSSTSGNSVTQVFHRTVTNVGKPVCSYRATVNAPSGLKVQVVPDALNFKSVGEKQEFVVTVTAALGNSTISGSLTWSTSDGGHMVRSPIVAFVRD</sequence>
<dbReference type="GO" id="GO:0009609">
    <property type="term" value="P:response to symbiotic bacterium"/>
    <property type="evidence" value="ECO:0007669"/>
    <property type="project" value="UniProtKB-ARBA"/>
</dbReference>
<dbReference type="GO" id="GO:0004252">
    <property type="term" value="F:serine-type endopeptidase activity"/>
    <property type="evidence" value="ECO:0007669"/>
    <property type="project" value="UniProtKB-UniRule"/>
</dbReference>
<evidence type="ECO:0000313" key="14">
    <source>
        <dbReference type="EMBL" id="CAI0447384.1"/>
    </source>
</evidence>
<name>A0AAV0MKR0_9ROSI</name>
<dbReference type="Gene3D" id="2.60.40.2310">
    <property type="match status" value="1"/>
</dbReference>
<evidence type="ECO:0000256" key="1">
    <source>
        <dbReference type="ARBA" id="ARBA00004613"/>
    </source>
</evidence>
<dbReference type="EMBL" id="CAMGYJ010000007">
    <property type="protein sequence ID" value="CAI0447384.1"/>
    <property type="molecule type" value="Genomic_DNA"/>
</dbReference>
<dbReference type="FunFam" id="3.30.70.80:FF:000002">
    <property type="entry name" value="Subtilisin-like protease SBT5.3"/>
    <property type="match status" value="1"/>
</dbReference>
<comment type="caution">
    <text evidence="14">The sequence shown here is derived from an EMBL/GenBank/DDBJ whole genome shotgun (WGS) entry which is preliminary data.</text>
</comment>
<dbReference type="Pfam" id="PF17766">
    <property type="entry name" value="fn3_6"/>
    <property type="match status" value="1"/>
</dbReference>
<feature type="active site" description="Charge relay system" evidence="8 9">
    <location>
        <position position="620"/>
    </location>
</feature>
<dbReference type="CDD" id="cd02120">
    <property type="entry name" value="PA_subtilisin_like"/>
    <property type="match status" value="2"/>
</dbReference>
<proteinExistence type="inferred from homology"/>
<feature type="domain" description="Peptidase S8/S53" evidence="11">
    <location>
        <begin position="143"/>
        <end position="403"/>
    </location>
</feature>
<evidence type="ECO:0000259" key="11">
    <source>
        <dbReference type="Pfam" id="PF00082"/>
    </source>
</evidence>
<dbReference type="PROSITE" id="PS00138">
    <property type="entry name" value="SUBTILASE_SER"/>
    <property type="match status" value="1"/>
</dbReference>
<feature type="domain" description="Inhibitor I9" evidence="12">
    <location>
        <begin position="42"/>
        <end position="120"/>
    </location>
</feature>
<feature type="domain" description="Peptidase S8/S53" evidence="11">
    <location>
        <begin position="548"/>
        <end position="994"/>
    </location>
</feature>
<evidence type="ECO:0000256" key="4">
    <source>
        <dbReference type="ARBA" id="ARBA00022670"/>
    </source>
</evidence>
<dbReference type="InterPro" id="IPR000209">
    <property type="entry name" value="Peptidase_S8/S53_dom"/>
</dbReference>
<feature type="active site" description="Charge relay system" evidence="8 9">
    <location>
        <position position="945"/>
    </location>
</feature>
<evidence type="ECO:0000256" key="10">
    <source>
        <dbReference type="SAM" id="MobiDB-lite"/>
    </source>
</evidence>
<keyword evidence="3" id="KW-0964">Secreted</keyword>
<feature type="region of interest" description="Disordered" evidence="10">
    <location>
        <begin position="201"/>
        <end position="223"/>
    </location>
</feature>
<dbReference type="GO" id="GO:0005576">
    <property type="term" value="C:extracellular region"/>
    <property type="evidence" value="ECO:0007669"/>
    <property type="project" value="UniProtKB-SubCell"/>
</dbReference>